<feature type="signal peptide" evidence="1">
    <location>
        <begin position="1"/>
        <end position="23"/>
    </location>
</feature>
<dbReference type="Proteomes" id="UP000006683">
    <property type="component" value="Chromosome"/>
</dbReference>
<dbReference type="AlphaFoldDB" id="E1SQN2"/>
<dbReference type="HOGENOM" id="CLU_099424_0_2_6"/>
<proteinExistence type="predicted"/>
<evidence type="ECO:0000313" key="3">
    <source>
        <dbReference type="EMBL" id="ADN75830.1"/>
    </source>
</evidence>
<feature type="chain" id="PRO_5003151327" description="Retropepsin-like aspartic endopeptidase domain-containing protein" evidence="1">
    <location>
        <begin position="24"/>
        <end position="164"/>
    </location>
</feature>
<dbReference type="OrthoDB" id="5819749at2"/>
<dbReference type="Pfam" id="PF05618">
    <property type="entry name" value="Zn_protease"/>
    <property type="match status" value="1"/>
</dbReference>
<dbReference type="Gene3D" id="2.40.70.10">
    <property type="entry name" value="Acid Proteases"/>
    <property type="match status" value="1"/>
</dbReference>
<evidence type="ECO:0000313" key="4">
    <source>
        <dbReference type="Proteomes" id="UP000006683"/>
    </source>
</evidence>
<reference evidence="3 4" key="1">
    <citation type="journal article" date="2010" name="Stand. Genomic Sci.">
        <title>Complete genome sequence of Ferrimonas balearica type strain (PAT).</title>
        <authorList>
            <person name="Nolan M."/>
            <person name="Sikorski J."/>
            <person name="Davenport K."/>
            <person name="Lucas S."/>
            <person name="Glavina Del Rio T."/>
            <person name="Tice H."/>
            <person name="Cheng J."/>
            <person name="Goodwin L."/>
            <person name="Pitluck S."/>
            <person name="Liolios K."/>
            <person name="Ivanova N."/>
            <person name="Mavromatis K."/>
            <person name="Ovchinnikova G."/>
            <person name="Pati A."/>
            <person name="Chen A."/>
            <person name="Palaniappan K."/>
            <person name="Land M."/>
            <person name="Hauser L."/>
            <person name="Chang Y."/>
            <person name="Jeffries C."/>
            <person name="Tapia R."/>
            <person name="Brettin T."/>
            <person name="Detter J."/>
            <person name="Han C."/>
            <person name="Yasawong M."/>
            <person name="Rohde M."/>
            <person name="Tindall B."/>
            <person name="Goker M."/>
            <person name="Woyke T."/>
            <person name="Bristow J."/>
            <person name="Eisen J."/>
            <person name="Markowitz V."/>
            <person name="Hugenholtz P."/>
            <person name="Kyrpides N."/>
            <person name="Klenk H."/>
            <person name="Lapidus A."/>
        </authorList>
    </citation>
    <scope>NUCLEOTIDE SEQUENCE [LARGE SCALE GENOMIC DNA]</scope>
    <source>
        <strain evidence="4">DSM 9799 / CCM 4581 / KCTC 23876 / PAT</strain>
    </source>
</reference>
<dbReference type="eggNOG" id="COG4067">
    <property type="taxonomic scope" value="Bacteria"/>
</dbReference>
<feature type="domain" description="Retropepsin-like aspartic endopeptidase" evidence="2">
    <location>
        <begin position="37"/>
        <end position="159"/>
    </location>
</feature>
<dbReference type="EMBL" id="CP002209">
    <property type="protein sequence ID" value="ADN75830.1"/>
    <property type="molecule type" value="Genomic_DNA"/>
</dbReference>
<accession>E1SQN2</accession>
<name>E1SQN2_FERBD</name>
<dbReference type="InterPro" id="IPR008503">
    <property type="entry name" value="Asp_endopeptidase"/>
</dbReference>
<dbReference type="InterPro" id="IPR021109">
    <property type="entry name" value="Peptidase_aspartic_dom_sf"/>
</dbReference>
<keyword evidence="1" id="KW-0732">Signal</keyword>
<gene>
    <name evidence="3" type="ordered locus">Fbal_1626</name>
</gene>
<evidence type="ECO:0000259" key="2">
    <source>
        <dbReference type="Pfam" id="PF05618"/>
    </source>
</evidence>
<dbReference type="KEGG" id="fbl:Fbal_1626"/>
<organism evidence="3 4">
    <name type="scientific">Ferrimonas balearica (strain DSM 9799 / CCM 4581 / KCTC 23876 / PAT)</name>
    <dbReference type="NCBI Taxonomy" id="550540"/>
    <lineage>
        <taxon>Bacteria</taxon>
        <taxon>Pseudomonadati</taxon>
        <taxon>Pseudomonadota</taxon>
        <taxon>Gammaproteobacteria</taxon>
        <taxon>Alteromonadales</taxon>
        <taxon>Ferrimonadaceae</taxon>
        <taxon>Ferrimonas</taxon>
    </lineage>
</organism>
<dbReference type="SUPFAM" id="SSF50630">
    <property type="entry name" value="Acid proteases"/>
    <property type="match status" value="1"/>
</dbReference>
<evidence type="ECO:0000256" key="1">
    <source>
        <dbReference type="SAM" id="SignalP"/>
    </source>
</evidence>
<dbReference type="PANTHER" id="PTHR38037">
    <property type="entry name" value="ZN_PROTEASE DOMAIN-CONTAINING PROTEIN"/>
    <property type="match status" value="1"/>
</dbReference>
<dbReference type="PANTHER" id="PTHR38037:SF2">
    <property type="entry name" value="ATP-DEPENDENT ZINC PROTEASE DOMAIN-CONTAINING PROTEIN-RELATED"/>
    <property type="match status" value="1"/>
</dbReference>
<protein>
    <recommendedName>
        <fullName evidence="2">Retropepsin-like aspartic endopeptidase domain-containing protein</fullName>
    </recommendedName>
</protein>
<dbReference type="STRING" id="550540.Fbal_1626"/>
<dbReference type="RefSeq" id="WP_013345136.1">
    <property type="nucleotide sequence ID" value="NC_014541.1"/>
</dbReference>
<sequence>MVKHYCKVLLLALLLPLAGTSLAADKTVIGPVARLNVVEADLSYLARIDTGASKTSIHAENMQVIGGDLQDWDDNIGKSIRFDTANESGTKASIEAEIADVLHIRNSQGSEDRYVVWLHVGPEGKERRVLVTLKERGPMTYKLLIGRNWLAGEYLVDVELPDEK</sequence>
<dbReference type="GeneID" id="67181836"/>
<keyword evidence="4" id="KW-1185">Reference proteome</keyword>